<proteinExistence type="predicted"/>
<evidence type="ECO:0000313" key="1">
    <source>
        <dbReference type="EMBL" id="KAK8561230.1"/>
    </source>
</evidence>
<sequence length="85" mass="9255">MFPVALIKQVIVFPEHNEPRVKVVGPGRRETPELRLPNEGSLEFSLGLAADGQVMHPEIVTVVGIAVNKQDLVVAEPVDDMDVPC</sequence>
<name>A0ABR2EHC2_9ROSI</name>
<accession>A0ABR2EHC2</accession>
<dbReference type="EMBL" id="JBBPBM010000013">
    <property type="protein sequence ID" value="KAK8561230.1"/>
    <property type="molecule type" value="Genomic_DNA"/>
</dbReference>
<organism evidence="1 2">
    <name type="scientific">Hibiscus sabdariffa</name>
    <name type="common">roselle</name>
    <dbReference type="NCBI Taxonomy" id="183260"/>
    <lineage>
        <taxon>Eukaryota</taxon>
        <taxon>Viridiplantae</taxon>
        <taxon>Streptophyta</taxon>
        <taxon>Embryophyta</taxon>
        <taxon>Tracheophyta</taxon>
        <taxon>Spermatophyta</taxon>
        <taxon>Magnoliopsida</taxon>
        <taxon>eudicotyledons</taxon>
        <taxon>Gunneridae</taxon>
        <taxon>Pentapetalae</taxon>
        <taxon>rosids</taxon>
        <taxon>malvids</taxon>
        <taxon>Malvales</taxon>
        <taxon>Malvaceae</taxon>
        <taxon>Malvoideae</taxon>
        <taxon>Hibiscus</taxon>
    </lineage>
</organism>
<evidence type="ECO:0000313" key="2">
    <source>
        <dbReference type="Proteomes" id="UP001472677"/>
    </source>
</evidence>
<reference evidence="1 2" key="1">
    <citation type="journal article" date="2024" name="G3 (Bethesda)">
        <title>Genome assembly of Hibiscus sabdariffa L. provides insights into metabolisms of medicinal natural products.</title>
        <authorList>
            <person name="Kim T."/>
        </authorList>
    </citation>
    <scope>NUCLEOTIDE SEQUENCE [LARGE SCALE GENOMIC DNA]</scope>
    <source>
        <strain evidence="1">TK-2024</strain>
        <tissue evidence="1">Old leaves</tissue>
    </source>
</reference>
<keyword evidence="2" id="KW-1185">Reference proteome</keyword>
<dbReference type="Proteomes" id="UP001472677">
    <property type="component" value="Unassembled WGS sequence"/>
</dbReference>
<comment type="caution">
    <text evidence="1">The sequence shown here is derived from an EMBL/GenBank/DDBJ whole genome shotgun (WGS) entry which is preliminary data.</text>
</comment>
<gene>
    <name evidence="1" type="ORF">V6N12_048304</name>
</gene>
<protein>
    <submittedName>
        <fullName evidence="1">Uncharacterized protein</fullName>
    </submittedName>
</protein>